<reference evidence="5 6" key="1">
    <citation type="submission" date="2013-08" db="EMBL/GenBank/DDBJ databases">
        <authorList>
            <person name="Huang J."/>
            <person name="Wang G."/>
        </authorList>
    </citation>
    <scope>NUCLEOTIDE SEQUENCE [LARGE SCALE GENOMIC DNA]</scope>
    <source>
        <strain evidence="5 6">BH030004</strain>
    </source>
</reference>
<dbReference type="GO" id="GO:0016787">
    <property type="term" value="F:hydrolase activity"/>
    <property type="evidence" value="ECO:0007669"/>
    <property type="project" value="UniProtKB-KW"/>
</dbReference>
<protein>
    <recommendedName>
        <fullName evidence="4">Carboxyltransferase domain-containing protein</fullName>
    </recommendedName>
</protein>
<accession>A0A0A5FWI8</accession>
<dbReference type="InterPro" id="IPR010016">
    <property type="entry name" value="PxpB"/>
</dbReference>
<dbReference type="NCBIfam" id="TIGR00370">
    <property type="entry name" value="5-oxoprolinase subunit PxpB"/>
    <property type="match status" value="1"/>
</dbReference>
<dbReference type="AlphaFoldDB" id="A0A0A5FWI8"/>
<name>A0A0A5FWI8_9BACI</name>
<keyword evidence="1" id="KW-0547">Nucleotide-binding</keyword>
<organism evidence="5 6">
    <name type="scientific">Pontibacillus marinus BH030004 = DSM 16465</name>
    <dbReference type="NCBI Taxonomy" id="1385511"/>
    <lineage>
        <taxon>Bacteria</taxon>
        <taxon>Bacillati</taxon>
        <taxon>Bacillota</taxon>
        <taxon>Bacilli</taxon>
        <taxon>Bacillales</taxon>
        <taxon>Bacillaceae</taxon>
        <taxon>Pontibacillus</taxon>
    </lineage>
</organism>
<feature type="domain" description="Carboxyltransferase" evidence="4">
    <location>
        <begin position="5"/>
        <end position="207"/>
    </location>
</feature>
<dbReference type="STRING" id="1385511.GCA_000425225_00874"/>
<dbReference type="GO" id="GO:0005524">
    <property type="term" value="F:ATP binding"/>
    <property type="evidence" value="ECO:0007669"/>
    <property type="project" value="UniProtKB-KW"/>
</dbReference>
<evidence type="ECO:0000313" key="5">
    <source>
        <dbReference type="EMBL" id="KGX85151.1"/>
    </source>
</evidence>
<evidence type="ECO:0000259" key="4">
    <source>
        <dbReference type="SMART" id="SM00796"/>
    </source>
</evidence>
<dbReference type="InterPro" id="IPR003833">
    <property type="entry name" value="CT_C_D"/>
</dbReference>
<evidence type="ECO:0000256" key="2">
    <source>
        <dbReference type="ARBA" id="ARBA00022801"/>
    </source>
</evidence>
<dbReference type="EMBL" id="AVPF01000043">
    <property type="protein sequence ID" value="KGX85151.1"/>
    <property type="molecule type" value="Genomic_DNA"/>
</dbReference>
<dbReference type="SUPFAM" id="SSF160467">
    <property type="entry name" value="PH0987 N-terminal domain-like"/>
    <property type="match status" value="1"/>
</dbReference>
<keyword evidence="2" id="KW-0378">Hydrolase</keyword>
<dbReference type="Gene3D" id="2.40.100.10">
    <property type="entry name" value="Cyclophilin-like"/>
    <property type="match status" value="1"/>
</dbReference>
<dbReference type="InterPro" id="IPR029000">
    <property type="entry name" value="Cyclophilin-like_dom_sf"/>
</dbReference>
<proteinExistence type="predicted"/>
<evidence type="ECO:0000256" key="3">
    <source>
        <dbReference type="ARBA" id="ARBA00022840"/>
    </source>
</evidence>
<dbReference type="Pfam" id="PF02682">
    <property type="entry name" value="CT_C_D"/>
    <property type="match status" value="1"/>
</dbReference>
<dbReference type="RefSeq" id="WP_036842721.1">
    <property type="nucleotide sequence ID" value="NZ_AULJ01000008.1"/>
</dbReference>
<dbReference type="SUPFAM" id="SSF50891">
    <property type="entry name" value="Cyclophilin-like"/>
    <property type="match status" value="1"/>
</dbReference>
<dbReference type="Proteomes" id="UP000030403">
    <property type="component" value="Unassembled WGS sequence"/>
</dbReference>
<keyword evidence="3" id="KW-0067">ATP-binding</keyword>
<evidence type="ECO:0000256" key="1">
    <source>
        <dbReference type="ARBA" id="ARBA00022741"/>
    </source>
</evidence>
<comment type="caution">
    <text evidence="5">The sequence shown here is derived from an EMBL/GenBank/DDBJ whole genome shotgun (WGS) entry which is preliminary data.</text>
</comment>
<keyword evidence="6" id="KW-1185">Reference proteome</keyword>
<evidence type="ECO:0000313" key="6">
    <source>
        <dbReference type="Proteomes" id="UP000030403"/>
    </source>
</evidence>
<dbReference type="OrthoDB" id="9778567at2"/>
<dbReference type="SMART" id="SM00796">
    <property type="entry name" value="AHS1"/>
    <property type="match status" value="1"/>
</dbReference>
<dbReference type="eggNOG" id="COG2049">
    <property type="taxonomic scope" value="Bacteria"/>
</dbReference>
<dbReference type="PANTHER" id="PTHR34698:SF2">
    <property type="entry name" value="5-OXOPROLINASE SUBUNIT B"/>
    <property type="match status" value="1"/>
</dbReference>
<dbReference type="PANTHER" id="PTHR34698">
    <property type="entry name" value="5-OXOPROLINASE SUBUNIT B"/>
    <property type="match status" value="1"/>
</dbReference>
<gene>
    <name evidence="5" type="ORF">N783_11380</name>
</gene>
<sequence>MGNDINIHPLGDSGLTIVVDDTISPEVNQKVLALAKAVEQNEFRSIIEVVPAYTTIAVYFDPLVTSYDYLSKSIHKTWKDLEIGDESISREEVIIPVLYGGEKGPDLETVAQHNGLTPEDVISRHKASDYLVYMIGFLPGFPYLGGLDKKLTTPRLETPRQEVQAGSVGIADQQTGVYPLDSPGGWNIIGHTPVKLFDPEREEPFLLKAGQSIRFKEVNEDEWHSIQERVKRGTYEIEVRRGGG</sequence>
<dbReference type="Gene3D" id="3.30.1360.40">
    <property type="match status" value="1"/>
</dbReference>